<dbReference type="SUPFAM" id="SSF52113">
    <property type="entry name" value="BRCT domain"/>
    <property type="match status" value="2"/>
</dbReference>
<accession>A0A0D8X9M2</accession>
<proteinExistence type="predicted"/>
<feature type="domain" description="BRCT" evidence="1">
    <location>
        <begin position="498"/>
        <end position="588"/>
    </location>
</feature>
<sequence length="596" mass="66534">MTTAYDFPELDISPILCEDEDLNRVKQKVVQTSPSVDQITLRKALRDLSISGFENVNDEGHLAVGSSLTACDRKCRKEFDLSHRNSSQRNTKFESSIDSTVSKDSCNTSSEVAFKALEVAVEKSLLPPTDSCDISCSVQSSISNILGGCRITVEMGCCKESAEKVRSRLRRMGAVVSRRIPACVLGNRCPSALKGIVRPGTTTLIHDFHKKQKGSMMFGVIRRRTHSAFPLEYREPMCDAVLYARMNKIIAKLLVKFSDEQDAIAGRSNQSNFSELCFRKGNKGVFYFLKICGISSYITSRRDAGSKDSPSRNSVTSCAENAFQKQGLEKEDRLKSNRGSEKCFESLENNSELAGLLGLHSPSHGGVYGPLVKTSSSLINNLQLESSSEEFVRKKHSRIAGKYQDGVVFTGFPKQKVKKLRKDIADLGLKVQQKIDTHTYCLISANGERTLNTLCAVIFKTPVIKPDWICACLQKDTLLPFDQFYYEEWWKVIQKRGQPSRLFSSFGKIFLCEGCSPPPSDLRWLVENSGGEVSKEPSECSLVVAPREHSLEIFCSEEMSILPVVVIEKYILDCISENAVLSFEDYKEHEVIDDLC</sequence>
<keyword evidence="3" id="KW-1185">Reference proteome</keyword>
<dbReference type="EMBL" id="KN716866">
    <property type="protein sequence ID" value="KJH41258.1"/>
    <property type="molecule type" value="Genomic_DNA"/>
</dbReference>
<name>A0A0D8X9M2_DICVI</name>
<dbReference type="OrthoDB" id="2384350at2759"/>
<dbReference type="PROSITE" id="PS50172">
    <property type="entry name" value="BRCT"/>
    <property type="match status" value="2"/>
</dbReference>
<feature type="domain" description="BRCT" evidence="1">
    <location>
        <begin position="404"/>
        <end position="486"/>
    </location>
</feature>
<reference evidence="2 3" key="1">
    <citation type="submission" date="2013-11" db="EMBL/GenBank/DDBJ databases">
        <title>Draft genome of the bovine lungworm Dictyocaulus viviparus.</title>
        <authorList>
            <person name="Mitreva M."/>
        </authorList>
    </citation>
    <scope>NUCLEOTIDE SEQUENCE [LARGE SCALE GENOMIC DNA]</scope>
    <source>
        <strain evidence="2 3">HannoverDv2000</strain>
    </source>
</reference>
<dbReference type="Gene3D" id="3.40.50.10190">
    <property type="entry name" value="BRCT domain"/>
    <property type="match status" value="2"/>
</dbReference>
<dbReference type="SMART" id="SM00292">
    <property type="entry name" value="BRCT"/>
    <property type="match status" value="2"/>
</dbReference>
<protein>
    <submittedName>
        <fullName evidence="2">BRCA1 protein</fullName>
    </submittedName>
</protein>
<dbReference type="InterPro" id="IPR036420">
    <property type="entry name" value="BRCT_dom_sf"/>
</dbReference>
<reference evidence="3" key="2">
    <citation type="journal article" date="2016" name="Sci. Rep.">
        <title>Dictyocaulus viviparus genome, variome and transcriptome elucidate lungworm biology and support future intervention.</title>
        <authorList>
            <person name="McNulty S.N."/>
            <person name="Strube C."/>
            <person name="Rosa B.A."/>
            <person name="Martin J.C."/>
            <person name="Tyagi R."/>
            <person name="Choi Y.J."/>
            <person name="Wang Q."/>
            <person name="Hallsworth Pepin K."/>
            <person name="Zhang X."/>
            <person name="Ozersky P."/>
            <person name="Wilson R.K."/>
            <person name="Sternberg P.W."/>
            <person name="Gasser R.B."/>
            <person name="Mitreva M."/>
        </authorList>
    </citation>
    <scope>NUCLEOTIDE SEQUENCE [LARGE SCALE GENOMIC DNA]</scope>
    <source>
        <strain evidence="3">HannoverDv2000</strain>
    </source>
</reference>
<gene>
    <name evidence="2" type="ORF">DICVIV_12769</name>
</gene>
<dbReference type="AlphaFoldDB" id="A0A0D8X9M2"/>
<dbReference type="InterPro" id="IPR001357">
    <property type="entry name" value="BRCT_dom"/>
</dbReference>
<evidence type="ECO:0000313" key="3">
    <source>
        <dbReference type="Proteomes" id="UP000053766"/>
    </source>
</evidence>
<evidence type="ECO:0000259" key="1">
    <source>
        <dbReference type="PROSITE" id="PS50172"/>
    </source>
</evidence>
<organism evidence="2 3">
    <name type="scientific">Dictyocaulus viviparus</name>
    <name type="common">Bovine lungworm</name>
    <dbReference type="NCBI Taxonomy" id="29172"/>
    <lineage>
        <taxon>Eukaryota</taxon>
        <taxon>Metazoa</taxon>
        <taxon>Ecdysozoa</taxon>
        <taxon>Nematoda</taxon>
        <taxon>Chromadorea</taxon>
        <taxon>Rhabditida</taxon>
        <taxon>Rhabditina</taxon>
        <taxon>Rhabditomorpha</taxon>
        <taxon>Strongyloidea</taxon>
        <taxon>Metastrongylidae</taxon>
        <taxon>Dictyocaulus</taxon>
    </lineage>
</organism>
<dbReference type="Pfam" id="PF16770">
    <property type="entry name" value="RTT107_BRCT_5"/>
    <property type="match status" value="1"/>
</dbReference>
<dbReference type="CDD" id="cd17751">
    <property type="entry name" value="BRCT_microcephalin_rpt3"/>
    <property type="match status" value="1"/>
</dbReference>
<dbReference type="CDD" id="cd00027">
    <property type="entry name" value="BRCT"/>
    <property type="match status" value="1"/>
</dbReference>
<evidence type="ECO:0000313" key="2">
    <source>
        <dbReference type="EMBL" id="KJH41258.1"/>
    </source>
</evidence>
<dbReference type="STRING" id="29172.A0A0D8X9M2"/>
<dbReference type="Proteomes" id="UP000053766">
    <property type="component" value="Unassembled WGS sequence"/>
</dbReference>